<feature type="compositionally biased region" description="Basic and acidic residues" evidence="1">
    <location>
        <begin position="74"/>
        <end position="86"/>
    </location>
</feature>
<evidence type="ECO:0000313" key="3">
    <source>
        <dbReference type="Proteomes" id="UP000184501"/>
    </source>
</evidence>
<organism evidence="2 3">
    <name type="scientific">Streptoalloteichus hindustanus</name>
    <dbReference type="NCBI Taxonomy" id="2017"/>
    <lineage>
        <taxon>Bacteria</taxon>
        <taxon>Bacillati</taxon>
        <taxon>Actinomycetota</taxon>
        <taxon>Actinomycetes</taxon>
        <taxon>Pseudonocardiales</taxon>
        <taxon>Pseudonocardiaceae</taxon>
        <taxon>Streptoalloteichus</taxon>
    </lineage>
</organism>
<feature type="region of interest" description="Disordered" evidence="1">
    <location>
        <begin position="73"/>
        <end position="92"/>
    </location>
</feature>
<name>A0A1M4TUJ3_STRHI</name>
<evidence type="ECO:0008006" key="4">
    <source>
        <dbReference type="Google" id="ProtNLM"/>
    </source>
</evidence>
<dbReference type="STRING" id="2017.SAMN05444320_101200"/>
<dbReference type="InterPro" id="IPR013783">
    <property type="entry name" value="Ig-like_fold"/>
</dbReference>
<dbReference type="GO" id="GO:0005975">
    <property type="term" value="P:carbohydrate metabolic process"/>
    <property type="evidence" value="ECO:0007669"/>
    <property type="project" value="UniProtKB-ARBA"/>
</dbReference>
<dbReference type="Proteomes" id="UP000184501">
    <property type="component" value="Unassembled WGS sequence"/>
</dbReference>
<evidence type="ECO:0000256" key="1">
    <source>
        <dbReference type="SAM" id="MobiDB-lite"/>
    </source>
</evidence>
<protein>
    <recommendedName>
        <fullName evidence="4">Isoamylase</fullName>
    </recommendedName>
</protein>
<evidence type="ECO:0000313" key="2">
    <source>
        <dbReference type="EMBL" id="SHE48064.1"/>
    </source>
</evidence>
<sequence length="92" mass="10494">MIRKTQQRDGRVRITFVLPVGEPDGPVSVVGCFNDWTPGEHELRRRSNGTRSTTVTVDQGSRLRFRYLGPNGHWFDDEHADDRDGQDNLVQA</sequence>
<gene>
    <name evidence="2" type="ORF">SAMN05444320_101200</name>
</gene>
<dbReference type="Gene3D" id="2.60.40.10">
    <property type="entry name" value="Immunoglobulins"/>
    <property type="match status" value="1"/>
</dbReference>
<dbReference type="OrthoDB" id="9811945at2"/>
<proteinExistence type="predicted"/>
<accession>A0A1M4TUJ3</accession>
<reference evidence="2 3" key="1">
    <citation type="submission" date="2016-11" db="EMBL/GenBank/DDBJ databases">
        <authorList>
            <person name="Jaros S."/>
            <person name="Januszkiewicz K."/>
            <person name="Wedrychowicz H."/>
        </authorList>
    </citation>
    <scope>NUCLEOTIDE SEQUENCE [LARGE SCALE GENOMIC DNA]</scope>
    <source>
        <strain evidence="2 3">DSM 44523</strain>
    </source>
</reference>
<dbReference type="RefSeq" id="WP_073479417.1">
    <property type="nucleotide sequence ID" value="NZ_FQVN01000001.1"/>
</dbReference>
<dbReference type="InterPro" id="IPR014756">
    <property type="entry name" value="Ig_E-set"/>
</dbReference>
<dbReference type="EMBL" id="FQVN01000001">
    <property type="protein sequence ID" value="SHE48064.1"/>
    <property type="molecule type" value="Genomic_DNA"/>
</dbReference>
<keyword evidence="3" id="KW-1185">Reference proteome</keyword>
<dbReference type="AlphaFoldDB" id="A0A1M4TUJ3"/>
<dbReference type="SUPFAM" id="SSF81296">
    <property type="entry name" value="E set domains"/>
    <property type="match status" value="1"/>
</dbReference>